<evidence type="ECO:0000313" key="2">
    <source>
        <dbReference type="Proteomes" id="UP001064048"/>
    </source>
</evidence>
<proteinExistence type="predicted"/>
<keyword evidence="2" id="KW-1185">Reference proteome</keyword>
<sequence length="127" mass="13843">MEAIVRNKTSCSNNLSSSRITGSKEFGHKFVPSEIDFLLRLHGSGSSPKTEGVQLLNEDWVKMVERMKEVVWPSLGQSRGDLTCNLIPSTPPCTTSCSMESPSIPPEEVPSTAVLWLLLVVVISGVQ</sequence>
<accession>A0ACC0JNV4</accession>
<dbReference type="EMBL" id="CM046119">
    <property type="protein sequence ID" value="KAI8425575.1"/>
    <property type="molecule type" value="Genomic_DNA"/>
</dbReference>
<dbReference type="Proteomes" id="UP001064048">
    <property type="component" value="Chromosome 19"/>
</dbReference>
<comment type="caution">
    <text evidence="1">The sequence shown here is derived from an EMBL/GenBank/DDBJ whole genome shotgun (WGS) entry which is preliminary data.</text>
</comment>
<organism evidence="1 2">
    <name type="scientific">Choristoneura fumiferana</name>
    <name type="common">Spruce budworm moth</name>
    <name type="synonym">Archips fumiferana</name>
    <dbReference type="NCBI Taxonomy" id="7141"/>
    <lineage>
        <taxon>Eukaryota</taxon>
        <taxon>Metazoa</taxon>
        <taxon>Ecdysozoa</taxon>
        <taxon>Arthropoda</taxon>
        <taxon>Hexapoda</taxon>
        <taxon>Insecta</taxon>
        <taxon>Pterygota</taxon>
        <taxon>Neoptera</taxon>
        <taxon>Endopterygota</taxon>
        <taxon>Lepidoptera</taxon>
        <taxon>Glossata</taxon>
        <taxon>Ditrysia</taxon>
        <taxon>Tortricoidea</taxon>
        <taxon>Tortricidae</taxon>
        <taxon>Tortricinae</taxon>
        <taxon>Choristoneura</taxon>
    </lineage>
</organism>
<gene>
    <name evidence="1" type="ORF">MSG28_011398</name>
</gene>
<reference evidence="1 2" key="1">
    <citation type="journal article" date="2022" name="Genome Biol. Evol.">
        <title>The Spruce Budworm Genome: Reconstructing the Evolutionary History of Antifreeze Proteins.</title>
        <authorList>
            <person name="Beliveau C."/>
            <person name="Gagne P."/>
            <person name="Picq S."/>
            <person name="Vernygora O."/>
            <person name="Keeling C.I."/>
            <person name="Pinkney K."/>
            <person name="Doucet D."/>
            <person name="Wen F."/>
            <person name="Johnston J.S."/>
            <person name="Maaroufi H."/>
            <person name="Boyle B."/>
            <person name="Laroche J."/>
            <person name="Dewar K."/>
            <person name="Juretic N."/>
            <person name="Blackburn G."/>
            <person name="Nisole A."/>
            <person name="Brunet B."/>
            <person name="Brandao M."/>
            <person name="Lumley L."/>
            <person name="Duan J."/>
            <person name="Quan G."/>
            <person name="Lucarotti C.J."/>
            <person name="Roe A.D."/>
            <person name="Sperling F.A.H."/>
            <person name="Levesque R.C."/>
            <person name="Cusson M."/>
        </authorList>
    </citation>
    <scope>NUCLEOTIDE SEQUENCE [LARGE SCALE GENOMIC DNA]</scope>
    <source>
        <strain evidence="1">Glfc:IPQL:Cfum</strain>
    </source>
</reference>
<protein>
    <submittedName>
        <fullName evidence="1">Uncharacterized protein</fullName>
    </submittedName>
</protein>
<evidence type="ECO:0000313" key="1">
    <source>
        <dbReference type="EMBL" id="KAI8425575.1"/>
    </source>
</evidence>
<name>A0ACC0JNV4_CHOFU</name>